<organism evidence="1 2">
    <name type="scientific">Rhizophagus irregularis (strain DAOM 197198w)</name>
    <name type="common">Glomus intraradices</name>
    <dbReference type="NCBI Taxonomy" id="1432141"/>
    <lineage>
        <taxon>Eukaryota</taxon>
        <taxon>Fungi</taxon>
        <taxon>Fungi incertae sedis</taxon>
        <taxon>Mucoromycota</taxon>
        <taxon>Glomeromycotina</taxon>
        <taxon>Glomeromycetes</taxon>
        <taxon>Glomerales</taxon>
        <taxon>Glomeraceae</taxon>
        <taxon>Rhizophagus</taxon>
    </lineage>
</organism>
<dbReference type="Proteomes" id="UP000022910">
    <property type="component" value="Unassembled WGS sequence"/>
</dbReference>
<evidence type="ECO:0000313" key="2">
    <source>
        <dbReference type="Proteomes" id="UP000022910"/>
    </source>
</evidence>
<comment type="caution">
    <text evidence="1">The sequence shown here is derived from an EMBL/GenBank/DDBJ whole genome shotgun (WGS) entry which is preliminary data.</text>
</comment>
<proteinExistence type="predicted"/>
<name>A0A015LVB1_RHIIW</name>
<keyword evidence="2" id="KW-1185">Reference proteome</keyword>
<evidence type="ECO:0000313" key="1">
    <source>
        <dbReference type="EMBL" id="EXX76616.1"/>
    </source>
</evidence>
<dbReference type="EMBL" id="JEMT01011966">
    <property type="protein sequence ID" value="EXX76616.1"/>
    <property type="molecule type" value="Genomic_DNA"/>
</dbReference>
<gene>
    <name evidence="1" type="ORF">RirG_031450</name>
</gene>
<sequence length="142" mass="15567">MRCLVLHPLDVPTLRWLVAAATKDGKAAVSLDPSTQRPKDPKTQGCGYELLQGVGQRARQLPVNPSVHLAFLSRSALFFLLAVTVRDRLTTCQPGWARVLCKPTRVMMHGPAVLGLASVSQSAWGWWLVPVAVMSGWPRMGR</sequence>
<dbReference type="AlphaFoldDB" id="A0A015LVB1"/>
<reference evidence="1 2" key="1">
    <citation type="submission" date="2014-02" db="EMBL/GenBank/DDBJ databases">
        <title>Single nucleus genome sequencing reveals high similarity among nuclei of an endomycorrhizal fungus.</title>
        <authorList>
            <person name="Lin K."/>
            <person name="Geurts R."/>
            <person name="Zhang Z."/>
            <person name="Limpens E."/>
            <person name="Saunders D.G."/>
            <person name="Mu D."/>
            <person name="Pang E."/>
            <person name="Cao H."/>
            <person name="Cha H."/>
            <person name="Lin T."/>
            <person name="Zhou Q."/>
            <person name="Shang Y."/>
            <person name="Li Y."/>
            <person name="Ivanov S."/>
            <person name="Sharma T."/>
            <person name="Velzen R.V."/>
            <person name="Ruijter N.D."/>
            <person name="Aanen D.K."/>
            <person name="Win J."/>
            <person name="Kamoun S."/>
            <person name="Bisseling T."/>
            <person name="Huang S."/>
        </authorList>
    </citation>
    <scope>NUCLEOTIDE SEQUENCE [LARGE SCALE GENOMIC DNA]</scope>
    <source>
        <strain evidence="2">DAOM197198w</strain>
    </source>
</reference>
<accession>A0A015LVB1</accession>
<dbReference type="HOGENOM" id="CLU_1816816_0_0_1"/>
<protein>
    <submittedName>
        <fullName evidence="1">Uncharacterized protein</fullName>
    </submittedName>
</protein>